<evidence type="ECO:0000259" key="3">
    <source>
        <dbReference type="Pfam" id="PF02894"/>
    </source>
</evidence>
<evidence type="ECO:0000313" key="5">
    <source>
        <dbReference type="Proteomes" id="UP001501734"/>
    </source>
</evidence>
<evidence type="ECO:0000313" key="4">
    <source>
        <dbReference type="EMBL" id="GAA4060859.1"/>
    </source>
</evidence>
<evidence type="ECO:0000256" key="1">
    <source>
        <dbReference type="ARBA" id="ARBA00010928"/>
    </source>
</evidence>
<dbReference type="SUPFAM" id="SSF51735">
    <property type="entry name" value="NAD(P)-binding Rossmann-fold domains"/>
    <property type="match status" value="1"/>
</dbReference>
<feature type="domain" description="Gfo/Idh/MocA-like oxidoreductase N-terminal" evidence="2">
    <location>
        <begin position="2"/>
        <end position="119"/>
    </location>
</feature>
<dbReference type="Pfam" id="PF01408">
    <property type="entry name" value="GFO_IDH_MocA"/>
    <property type="match status" value="1"/>
</dbReference>
<dbReference type="PANTHER" id="PTHR43249">
    <property type="entry name" value="UDP-N-ACETYL-2-AMINO-2-DEOXY-D-GLUCURONATE OXIDASE"/>
    <property type="match status" value="1"/>
</dbReference>
<dbReference type="InterPro" id="IPR036291">
    <property type="entry name" value="NAD(P)-bd_dom_sf"/>
</dbReference>
<dbReference type="InterPro" id="IPR000683">
    <property type="entry name" value="Gfo/Idh/MocA-like_OxRdtase_N"/>
</dbReference>
<dbReference type="RefSeq" id="WP_344909987.1">
    <property type="nucleotide sequence ID" value="NZ_BAABDL010000022.1"/>
</dbReference>
<reference evidence="5" key="1">
    <citation type="journal article" date="2019" name="Int. J. Syst. Evol. Microbiol.">
        <title>The Global Catalogue of Microorganisms (GCM) 10K type strain sequencing project: providing services to taxonomists for standard genome sequencing and annotation.</title>
        <authorList>
            <consortium name="The Broad Institute Genomics Platform"/>
            <consortium name="The Broad Institute Genome Sequencing Center for Infectious Disease"/>
            <person name="Wu L."/>
            <person name="Ma J."/>
        </authorList>
    </citation>
    <scope>NUCLEOTIDE SEQUENCE [LARGE SCALE GENOMIC DNA]</scope>
    <source>
        <strain evidence="5">JCM 17250</strain>
    </source>
</reference>
<sequence>MLNFAIIGCGRIAKFHLEGILEQPLATVKAVCDLDIKKAERLIASLSDIEIISDYRDILLDPSIDVVNICTNHQSHFEITRAAIEAGKHVIIEKPVTLSLDEADILIEAQKKNNVKATVVFQNRFNQSIELTKKALDEGMFGRLSHGVGSVRWSRTQDYYLQDPWRGKAYEKDGILMNQSIHTIDLLTYLMGPVKKVTGQVKTAFYDIEMENVGLATLEFENSAIGLFEGAGTIYPTDLEGRINIFGETGTVMLGGMSANKIEAWRFTNDYETEQEELLKKLLEEEANAPTVYGFGHEKVIKDMIDAIKEDRQPKVSLQDGKNALAVVLAIYESAANDGMPVYCHAD</sequence>
<proteinExistence type="inferred from homology"/>
<name>A0ABP7V6W1_9BACI</name>
<feature type="domain" description="Gfo/Idh/MocA-like oxidoreductase C-terminal" evidence="3">
    <location>
        <begin position="133"/>
        <end position="341"/>
    </location>
</feature>
<dbReference type="Gene3D" id="3.40.50.720">
    <property type="entry name" value="NAD(P)-binding Rossmann-like Domain"/>
    <property type="match status" value="1"/>
</dbReference>
<evidence type="ECO:0000259" key="2">
    <source>
        <dbReference type="Pfam" id="PF01408"/>
    </source>
</evidence>
<organism evidence="4 5">
    <name type="scientific">Amphibacillus indicireducens</name>
    <dbReference type="NCBI Taxonomy" id="1076330"/>
    <lineage>
        <taxon>Bacteria</taxon>
        <taxon>Bacillati</taxon>
        <taxon>Bacillota</taxon>
        <taxon>Bacilli</taxon>
        <taxon>Bacillales</taxon>
        <taxon>Bacillaceae</taxon>
        <taxon>Amphibacillus</taxon>
    </lineage>
</organism>
<dbReference type="PANTHER" id="PTHR43249:SF1">
    <property type="entry name" value="D-GLUCOSIDE 3-DEHYDROGENASE"/>
    <property type="match status" value="1"/>
</dbReference>
<gene>
    <name evidence="4" type="ORF">GCM10022410_04900</name>
</gene>
<protein>
    <submittedName>
        <fullName evidence="4">Gfo/Idh/MocA family oxidoreductase</fullName>
    </submittedName>
</protein>
<dbReference type="Proteomes" id="UP001501734">
    <property type="component" value="Unassembled WGS sequence"/>
</dbReference>
<dbReference type="InterPro" id="IPR052515">
    <property type="entry name" value="Gfo/Idh/MocA_Oxidoreductase"/>
</dbReference>
<dbReference type="Gene3D" id="3.30.360.10">
    <property type="entry name" value="Dihydrodipicolinate Reductase, domain 2"/>
    <property type="match status" value="1"/>
</dbReference>
<keyword evidence="5" id="KW-1185">Reference proteome</keyword>
<comment type="caution">
    <text evidence="4">The sequence shown here is derived from an EMBL/GenBank/DDBJ whole genome shotgun (WGS) entry which is preliminary data.</text>
</comment>
<dbReference type="EMBL" id="BAABDL010000022">
    <property type="protein sequence ID" value="GAA4060859.1"/>
    <property type="molecule type" value="Genomic_DNA"/>
</dbReference>
<dbReference type="InterPro" id="IPR004104">
    <property type="entry name" value="Gfo/Idh/MocA-like_OxRdtase_C"/>
</dbReference>
<dbReference type="SUPFAM" id="SSF55347">
    <property type="entry name" value="Glyceraldehyde-3-phosphate dehydrogenase-like, C-terminal domain"/>
    <property type="match status" value="1"/>
</dbReference>
<comment type="similarity">
    <text evidence="1">Belongs to the Gfo/Idh/MocA family.</text>
</comment>
<dbReference type="Pfam" id="PF02894">
    <property type="entry name" value="GFO_IDH_MocA_C"/>
    <property type="match status" value="1"/>
</dbReference>
<accession>A0ABP7V6W1</accession>